<comment type="subunit">
    <text evidence="13">F-type ATPases have 2 components, F(1) - the catalytic core - and F(0) - the membrane proton channel. F(1) has five subunits: alpha(3), beta(3), gamma(1), delta(1), epsilon(1). F(0) has three main subunits: a(1), b(2) and c(10-14). The alpha and beta chains form an alternating ring which encloses part of the gamma chain. F(1) is attached to F(0) by a central stalk formed by the gamma and epsilon chains, while a peripheral stalk is formed by the delta and b chains.</text>
</comment>
<evidence type="ECO:0000313" key="17">
    <source>
        <dbReference type="Proteomes" id="UP000034705"/>
    </source>
</evidence>
<dbReference type="AlphaFoldDB" id="A0A0G1PHF6"/>
<dbReference type="InterPro" id="IPR050059">
    <property type="entry name" value="ATP_synthase_B_chain"/>
</dbReference>
<keyword evidence="4 13" id="KW-0138">CF(0)</keyword>
<evidence type="ECO:0000256" key="8">
    <source>
        <dbReference type="ARBA" id="ARBA00023065"/>
    </source>
</evidence>
<evidence type="ECO:0000313" key="16">
    <source>
        <dbReference type="EMBL" id="KKU32204.1"/>
    </source>
</evidence>
<dbReference type="CDD" id="cd06503">
    <property type="entry name" value="ATP-synt_Fo_b"/>
    <property type="match status" value="1"/>
</dbReference>
<dbReference type="GO" id="GO:0045259">
    <property type="term" value="C:proton-transporting ATP synthase complex"/>
    <property type="evidence" value="ECO:0007669"/>
    <property type="project" value="UniProtKB-KW"/>
</dbReference>
<dbReference type="GO" id="GO:0046961">
    <property type="term" value="F:proton-transporting ATPase activity, rotational mechanism"/>
    <property type="evidence" value="ECO:0007669"/>
    <property type="project" value="TreeGrafter"/>
</dbReference>
<keyword evidence="9 13" id="KW-0472">Membrane</keyword>
<keyword evidence="7 13" id="KW-1133">Transmembrane helix</keyword>
<evidence type="ECO:0000256" key="3">
    <source>
        <dbReference type="ARBA" id="ARBA00022475"/>
    </source>
</evidence>
<comment type="function">
    <text evidence="11 13">F(1)F(0) ATP synthase produces ATP from ADP in the presence of a proton or sodium gradient. F-type ATPases consist of two structural domains, F(1) containing the extramembraneous catalytic core and F(0) containing the membrane proton channel, linked together by a central stalk and a peripheral stalk. During catalysis, ATP synthesis in the catalytic domain of F(1) is coupled via a rotary mechanism of the central stalk subunits to proton translocation.</text>
</comment>
<dbReference type="InterPro" id="IPR005864">
    <property type="entry name" value="ATP_synth_F0_bsu_bac"/>
</dbReference>
<keyword evidence="8 13" id="KW-0406">Ion transport</keyword>
<keyword evidence="10 13" id="KW-0066">ATP synthesis</keyword>
<organism evidence="16 17">
    <name type="scientific">Candidatus Uhrbacteria bacterium GW2011_GWF2_46_218</name>
    <dbReference type="NCBI Taxonomy" id="1619001"/>
    <lineage>
        <taxon>Bacteria</taxon>
        <taxon>Candidatus Uhriibacteriota</taxon>
    </lineage>
</organism>
<evidence type="ECO:0000256" key="1">
    <source>
        <dbReference type="ARBA" id="ARBA00005513"/>
    </source>
</evidence>
<sequence length="181" mass="20471">MSQEVALIHEAAEAVETTGGLGTLGINVKIFLAQLVNFTIVLLVLWRWAYRPIVKLLEDRQKKVEKSLQDAADIEKRVVSLEEERKSILSQAKHEAHVVLEKVQTDAEVRRVELLAKAKEEVSQVVHQGKVQLQAEKEAMLRETRQEIVNLAIESARKILEESISEKKSQALAEEVIEKMS</sequence>
<dbReference type="EMBL" id="LCMG01000023">
    <property type="protein sequence ID" value="KKU32204.1"/>
    <property type="molecule type" value="Genomic_DNA"/>
</dbReference>
<dbReference type="GO" id="GO:0012505">
    <property type="term" value="C:endomembrane system"/>
    <property type="evidence" value="ECO:0007669"/>
    <property type="project" value="UniProtKB-SubCell"/>
</dbReference>
<name>A0A0G1PHF6_9BACT</name>
<comment type="subcellular location">
    <subcellularLocation>
        <location evidence="13">Cell membrane</location>
        <topology evidence="13">Single-pass membrane protein</topology>
    </subcellularLocation>
    <subcellularLocation>
        <location evidence="12">Endomembrane system</location>
        <topology evidence="12">Single-pass membrane protein</topology>
    </subcellularLocation>
</comment>
<feature type="transmembrane region" description="Helical" evidence="13">
    <location>
        <begin position="30"/>
        <end position="50"/>
    </location>
</feature>
<dbReference type="GO" id="GO:0046933">
    <property type="term" value="F:proton-transporting ATP synthase activity, rotational mechanism"/>
    <property type="evidence" value="ECO:0007669"/>
    <property type="project" value="UniProtKB-UniRule"/>
</dbReference>
<dbReference type="Pfam" id="PF00430">
    <property type="entry name" value="ATP-synt_B"/>
    <property type="match status" value="1"/>
</dbReference>
<protein>
    <recommendedName>
        <fullName evidence="13">ATP synthase subunit b</fullName>
    </recommendedName>
    <alternativeName>
        <fullName evidence="13">ATP synthase F(0) sector subunit b</fullName>
    </alternativeName>
    <alternativeName>
        <fullName evidence="13">ATPase subunit I</fullName>
    </alternativeName>
    <alternativeName>
        <fullName evidence="13">F-type ATPase subunit b</fullName>
        <shortName evidence="13">F-ATPase subunit b</shortName>
    </alternativeName>
</protein>
<keyword evidence="2 13" id="KW-0813">Transport</keyword>
<comment type="function">
    <text evidence="13">Component of the F(0) channel, it forms part of the peripheral stalk, linking F(1) to F(0).</text>
</comment>
<evidence type="ECO:0000256" key="10">
    <source>
        <dbReference type="ARBA" id="ARBA00023310"/>
    </source>
</evidence>
<evidence type="ECO:0000256" key="11">
    <source>
        <dbReference type="ARBA" id="ARBA00025198"/>
    </source>
</evidence>
<keyword evidence="3 13" id="KW-1003">Cell membrane</keyword>
<evidence type="ECO:0000256" key="7">
    <source>
        <dbReference type="ARBA" id="ARBA00022989"/>
    </source>
</evidence>
<keyword evidence="15" id="KW-0175">Coiled coil</keyword>
<evidence type="ECO:0000256" key="13">
    <source>
        <dbReference type="HAMAP-Rule" id="MF_01398"/>
    </source>
</evidence>
<keyword evidence="5 13" id="KW-0812">Transmembrane</keyword>
<evidence type="ECO:0000256" key="4">
    <source>
        <dbReference type="ARBA" id="ARBA00022547"/>
    </source>
</evidence>
<reference evidence="16 17" key="1">
    <citation type="journal article" date="2015" name="Nature">
        <title>rRNA introns, odd ribosomes, and small enigmatic genomes across a large radiation of phyla.</title>
        <authorList>
            <person name="Brown C.T."/>
            <person name="Hug L.A."/>
            <person name="Thomas B.C."/>
            <person name="Sharon I."/>
            <person name="Castelle C.J."/>
            <person name="Singh A."/>
            <person name="Wilkins M.J."/>
            <person name="Williams K.H."/>
            <person name="Banfield J.F."/>
        </authorList>
    </citation>
    <scope>NUCLEOTIDE SEQUENCE [LARGE SCALE GENOMIC DNA]</scope>
</reference>
<comment type="caution">
    <text evidence="16">The sequence shown here is derived from an EMBL/GenBank/DDBJ whole genome shotgun (WGS) entry which is preliminary data.</text>
</comment>
<dbReference type="PANTHER" id="PTHR33445:SF1">
    <property type="entry name" value="ATP SYNTHASE SUBUNIT B"/>
    <property type="match status" value="1"/>
</dbReference>
<feature type="coiled-coil region" evidence="15">
    <location>
        <begin position="57"/>
        <end position="91"/>
    </location>
</feature>
<dbReference type="GO" id="GO:0005886">
    <property type="term" value="C:plasma membrane"/>
    <property type="evidence" value="ECO:0007669"/>
    <property type="project" value="UniProtKB-SubCell"/>
</dbReference>
<proteinExistence type="inferred from homology"/>
<dbReference type="PANTHER" id="PTHR33445">
    <property type="entry name" value="ATP SYNTHASE SUBUNIT B', CHLOROPLASTIC"/>
    <property type="match status" value="1"/>
</dbReference>
<evidence type="ECO:0000256" key="9">
    <source>
        <dbReference type="ARBA" id="ARBA00023136"/>
    </source>
</evidence>
<dbReference type="HAMAP" id="MF_01398">
    <property type="entry name" value="ATP_synth_b_bprime"/>
    <property type="match status" value="1"/>
</dbReference>
<gene>
    <name evidence="13" type="primary">atpF</name>
    <name evidence="16" type="ORF">UX45_C0023G0004</name>
</gene>
<evidence type="ECO:0000256" key="5">
    <source>
        <dbReference type="ARBA" id="ARBA00022692"/>
    </source>
</evidence>
<keyword evidence="6 13" id="KW-0375">Hydrogen ion transport</keyword>
<comment type="similarity">
    <text evidence="1 13 14">Belongs to the ATPase B chain family.</text>
</comment>
<evidence type="ECO:0000256" key="15">
    <source>
        <dbReference type="SAM" id="Coils"/>
    </source>
</evidence>
<dbReference type="NCBIfam" id="TIGR01144">
    <property type="entry name" value="ATP_synt_b"/>
    <property type="match status" value="1"/>
</dbReference>
<evidence type="ECO:0000256" key="6">
    <source>
        <dbReference type="ARBA" id="ARBA00022781"/>
    </source>
</evidence>
<dbReference type="Proteomes" id="UP000034705">
    <property type="component" value="Unassembled WGS sequence"/>
</dbReference>
<dbReference type="Gene3D" id="6.10.250.1580">
    <property type="match status" value="1"/>
</dbReference>
<evidence type="ECO:0000256" key="2">
    <source>
        <dbReference type="ARBA" id="ARBA00022448"/>
    </source>
</evidence>
<evidence type="ECO:0000256" key="14">
    <source>
        <dbReference type="RuleBase" id="RU003848"/>
    </source>
</evidence>
<dbReference type="InterPro" id="IPR002146">
    <property type="entry name" value="ATP_synth_b/b'su_bac/chlpt"/>
</dbReference>
<accession>A0A0G1PHF6</accession>
<evidence type="ECO:0000256" key="12">
    <source>
        <dbReference type="ARBA" id="ARBA00037847"/>
    </source>
</evidence>